<dbReference type="GO" id="GO:0009295">
    <property type="term" value="C:nucleoid"/>
    <property type="evidence" value="ECO:0007669"/>
    <property type="project" value="TreeGrafter"/>
</dbReference>
<proteinExistence type="inferred from homology"/>
<dbReference type="CDD" id="cd04496">
    <property type="entry name" value="SSB_OBF"/>
    <property type="match status" value="1"/>
</dbReference>
<dbReference type="RefSeq" id="WP_020316899.1">
    <property type="nucleotide sequence ID" value="NZ_JABKRN010000038.1"/>
</dbReference>
<dbReference type="GO" id="GO:0006260">
    <property type="term" value="P:DNA replication"/>
    <property type="evidence" value="ECO:0007669"/>
    <property type="project" value="InterPro"/>
</dbReference>
<dbReference type="SUPFAM" id="SSF50249">
    <property type="entry name" value="Nucleic acid-binding proteins"/>
    <property type="match status" value="1"/>
</dbReference>
<evidence type="ECO:0000256" key="4">
    <source>
        <dbReference type="SAM" id="MobiDB-lite"/>
    </source>
</evidence>
<dbReference type="PANTHER" id="PTHR10302:SF27">
    <property type="entry name" value="SINGLE-STRANDED DNA-BINDING PROTEIN"/>
    <property type="match status" value="1"/>
</dbReference>
<reference evidence="5 6" key="1">
    <citation type="submission" date="2017-11" db="EMBL/GenBank/DDBJ databases">
        <authorList>
            <person name="Han C.G."/>
        </authorList>
    </citation>
    <scope>NUCLEOTIDE SEQUENCE [LARGE SCALE GENOMIC DNA]</scope>
    <source>
        <strain evidence="5 6">A5</strain>
    </source>
</reference>
<reference evidence="5 6" key="2">
    <citation type="submission" date="2018-01" db="EMBL/GenBank/DDBJ databases">
        <title>Genomic study of Klebsiella pneumoniae.</title>
        <authorList>
            <person name="Yang Y."/>
            <person name="Bicalho R."/>
        </authorList>
    </citation>
    <scope>NUCLEOTIDE SEQUENCE [LARGE SCALE GENOMIC DNA]</scope>
    <source>
        <strain evidence="5 6">A5</strain>
    </source>
</reference>
<feature type="region of interest" description="Disordered" evidence="4">
    <location>
        <begin position="112"/>
        <end position="180"/>
    </location>
</feature>
<evidence type="ECO:0000256" key="2">
    <source>
        <dbReference type="HAMAP-Rule" id="MF_00984"/>
    </source>
</evidence>
<feature type="compositionally biased region" description="Pro residues" evidence="4">
    <location>
        <begin position="161"/>
        <end position="171"/>
    </location>
</feature>
<evidence type="ECO:0000256" key="1">
    <source>
        <dbReference type="ARBA" id="ARBA00023125"/>
    </source>
</evidence>
<dbReference type="InterPro" id="IPR011344">
    <property type="entry name" value="ssDNA-bd"/>
</dbReference>
<name>A0A2N5AJS2_KLEVA</name>
<dbReference type="PROSITE" id="PS50935">
    <property type="entry name" value="SSB"/>
    <property type="match status" value="1"/>
</dbReference>
<dbReference type="Gene3D" id="2.40.50.140">
    <property type="entry name" value="Nucleic acid-binding proteins"/>
    <property type="match status" value="1"/>
</dbReference>
<dbReference type="AlphaFoldDB" id="A0A2N5AJS2"/>
<dbReference type="InterPro" id="IPR000424">
    <property type="entry name" value="Primosome_PriB/ssb"/>
</dbReference>
<organism evidence="5 6">
    <name type="scientific">Klebsiella variicola</name>
    <dbReference type="NCBI Taxonomy" id="244366"/>
    <lineage>
        <taxon>Bacteria</taxon>
        <taxon>Pseudomonadati</taxon>
        <taxon>Pseudomonadota</taxon>
        <taxon>Gammaproteobacteria</taxon>
        <taxon>Enterobacterales</taxon>
        <taxon>Enterobacteriaceae</taxon>
        <taxon>Klebsiella/Raoultella group</taxon>
        <taxon>Klebsiella</taxon>
        <taxon>Klebsiella pneumoniae complex</taxon>
    </lineage>
</organism>
<comment type="caution">
    <text evidence="5">The sequence shown here is derived from an EMBL/GenBank/DDBJ whole genome shotgun (WGS) entry which is preliminary data.</text>
</comment>
<sequence length="180" mass="19450">MAARGVNKVILVGHLGQDPEVRYMPNGGAVANLTLATSETWRDKQTGEMRENTEWHRVAMFGKLAEVAGEYLRKGAQVYIEGQLRTRNWQDDAGATRYVTEVLVGQNGTMQMLGGRRESGVPESAAQPQNPATPAQPAQAAAKSPKAKGGKKGRQDAAPSQQPPQPLPDDFPPMDDDAPF</sequence>
<evidence type="ECO:0000256" key="3">
    <source>
        <dbReference type="RuleBase" id="RU000524"/>
    </source>
</evidence>
<dbReference type="PANTHER" id="PTHR10302">
    <property type="entry name" value="SINGLE-STRANDED DNA-BINDING PROTEIN"/>
    <property type="match status" value="1"/>
</dbReference>
<gene>
    <name evidence="5" type="ORF">CWM98_07475</name>
</gene>
<accession>A0A2N5AJS2</accession>
<comment type="subunit">
    <text evidence="2">Homotetramer.</text>
</comment>
<evidence type="ECO:0000313" key="5">
    <source>
        <dbReference type="EMBL" id="PLP47228.1"/>
    </source>
</evidence>
<evidence type="ECO:0000313" key="6">
    <source>
        <dbReference type="Proteomes" id="UP000234473"/>
    </source>
</evidence>
<comment type="caution">
    <text evidence="2">Lacks conserved residue(s) required for the propagation of feature annotation.</text>
</comment>
<dbReference type="NCBIfam" id="TIGR00621">
    <property type="entry name" value="ssb"/>
    <property type="match status" value="1"/>
</dbReference>
<dbReference type="NCBIfam" id="NF006533">
    <property type="entry name" value="PRK09010.1"/>
    <property type="match status" value="1"/>
</dbReference>
<dbReference type="GO" id="GO:0003697">
    <property type="term" value="F:single-stranded DNA binding"/>
    <property type="evidence" value="ECO:0007669"/>
    <property type="project" value="UniProtKB-UniRule"/>
</dbReference>
<dbReference type="Proteomes" id="UP000234473">
    <property type="component" value="Unassembled WGS sequence"/>
</dbReference>
<protein>
    <recommendedName>
        <fullName evidence="2 3">Single-stranded DNA-binding protein</fullName>
        <shortName evidence="2">SSB</shortName>
    </recommendedName>
</protein>
<feature type="compositionally biased region" description="Low complexity" evidence="4">
    <location>
        <begin position="125"/>
        <end position="144"/>
    </location>
</feature>
<dbReference type="HAMAP" id="MF_00984">
    <property type="entry name" value="SSB"/>
    <property type="match status" value="1"/>
</dbReference>
<dbReference type="EMBL" id="PICB01000264">
    <property type="protein sequence ID" value="PLP47228.1"/>
    <property type="molecule type" value="Genomic_DNA"/>
</dbReference>
<keyword evidence="1 2" id="KW-0238">DNA-binding</keyword>
<dbReference type="Pfam" id="PF00436">
    <property type="entry name" value="SSB"/>
    <property type="match status" value="1"/>
</dbReference>
<dbReference type="InterPro" id="IPR012340">
    <property type="entry name" value="NA-bd_OB-fold"/>
</dbReference>